<keyword evidence="2" id="KW-0812">Transmembrane</keyword>
<name>A0ABR2U6V9_9ROSI</name>
<gene>
    <name evidence="3" type="ORF">V6N11_059310</name>
</gene>
<evidence type="ECO:0000256" key="2">
    <source>
        <dbReference type="SAM" id="Phobius"/>
    </source>
</evidence>
<comment type="caution">
    <text evidence="3">The sequence shown here is derived from an EMBL/GenBank/DDBJ whole genome shotgun (WGS) entry which is preliminary data.</text>
</comment>
<keyword evidence="2" id="KW-1133">Transmembrane helix</keyword>
<organism evidence="3 4">
    <name type="scientific">Hibiscus sabdariffa</name>
    <name type="common">roselle</name>
    <dbReference type="NCBI Taxonomy" id="183260"/>
    <lineage>
        <taxon>Eukaryota</taxon>
        <taxon>Viridiplantae</taxon>
        <taxon>Streptophyta</taxon>
        <taxon>Embryophyta</taxon>
        <taxon>Tracheophyta</taxon>
        <taxon>Spermatophyta</taxon>
        <taxon>Magnoliopsida</taxon>
        <taxon>eudicotyledons</taxon>
        <taxon>Gunneridae</taxon>
        <taxon>Pentapetalae</taxon>
        <taxon>rosids</taxon>
        <taxon>malvids</taxon>
        <taxon>Malvales</taxon>
        <taxon>Malvaceae</taxon>
        <taxon>Malvoideae</taxon>
        <taxon>Hibiscus</taxon>
    </lineage>
</organism>
<accession>A0ABR2U6V9</accession>
<dbReference type="EMBL" id="JBBPBN010000002">
    <property type="protein sequence ID" value="KAK9045430.1"/>
    <property type="molecule type" value="Genomic_DNA"/>
</dbReference>
<dbReference type="Pfam" id="PF07891">
    <property type="entry name" value="DUF1666"/>
    <property type="match status" value="1"/>
</dbReference>
<dbReference type="Proteomes" id="UP001396334">
    <property type="component" value="Unassembled WGS sequence"/>
</dbReference>
<feature type="transmembrane region" description="Helical" evidence="2">
    <location>
        <begin position="12"/>
        <end position="32"/>
    </location>
</feature>
<proteinExistence type="predicted"/>
<keyword evidence="4" id="KW-1185">Reference proteome</keyword>
<evidence type="ECO:0000313" key="3">
    <source>
        <dbReference type="EMBL" id="KAK9045430.1"/>
    </source>
</evidence>
<evidence type="ECO:0008006" key="5">
    <source>
        <dbReference type="Google" id="ProtNLM"/>
    </source>
</evidence>
<dbReference type="PANTHER" id="PTHR46741:SF4">
    <property type="entry name" value="FINGER FYVE DOMAIN PROTEIN, PUTATIVE (DUF1666)-RELATED"/>
    <property type="match status" value="1"/>
</dbReference>
<protein>
    <recommendedName>
        <fullName evidence="5">Ribosomal protein L34Ae</fullName>
    </recommendedName>
</protein>
<dbReference type="InterPro" id="IPR012870">
    <property type="entry name" value="DUF1666"/>
</dbReference>
<sequence>MHGVFYTNMLPFVASLWGFLSKFIAFVFGYFFRSTADECFTESESGGCSDSCFDDLKGRRRQSSDHVDQGNREAENSSLVASSSKYEFLYRNGFSGFIEEPKAESFTVHEFYMDSSDLANSNGKIPVSRDPAVPDIGKAEVEPEDVNEEKITDPGESFTAAKDMENSLEVKEEPAEDKTNESFMPENVLEKEPELEETESVFQNKTEESALRFSFEWGFLKHIKPEHDAMKKDVEETEKESVENFMVETFSEKPKHVKIVEKEDILEEKAVENYIIEDSVEKHASDIQGNGDHVEERFDNFFESPVIDMYVGKWHQEKEEPKIDWEMLSPRNTADAGSITYEISANRVDLRPQSHDQNVENMEHELHEFNASRDISDEAAAADISGPINDSDEEFIELEPMSEKLCVMGGTQSREDLSVEDEGEEDEDWSDDDDDDDDLMQRLKMEMKMARTGGLATILEESSESPKMVEQLGPLKIDEKYDHKDHIAEIQKVYKSYRDKMRKLDILNSQTMHAISLLQLKDPVRVSTTFGKSSAPGIKSLLSHNVWLFKQRKPGADPAMKLIRDLHIDFETVYVGQVCLSWEILHWQFGKVKMLSESDRHSLGFHQYNQVAEEFQRFQVLVQRFLEDEPFQNRPRVENYTKNRRALRHLLQVPVIKDDCSKNKLEDAVSDEMLTDIIEESMHVLWEFIRADKDDSSVISKTPPLAQVAPHDPIDLELLMDVRADLQKKEKRIKEIQRSTNCIIKKLQRQQGGNLLDHALFIAQVELKLVSRLEHSVVPPLVLMNHDSISWPETRSGKLECKQEISYTVKKSAVINGKDANTPDSKPRQKYPGQNYCFFPAVTSPTGTNKT</sequence>
<evidence type="ECO:0000256" key="1">
    <source>
        <dbReference type="SAM" id="MobiDB-lite"/>
    </source>
</evidence>
<feature type="compositionally biased region" description="Acidic residues" evidence="1">
    <location>
        <begin position="418"/>
        <end position="436"/>
    </location>
</feature>
<evidence type="ECO:0000313" key="4">
    <source>
        <dbReference type="Proteomes" id="UP001396334"/>
    </source>
</evidence>
<feature type="region of interest" description="Disordered" evidence="1">
    <location>
        <begin position="410"/>
        <end position="436"/>
    </location>
</feature>
<keyword evidence="2" id="KW-0472">Membrane</keyword>
<reference evidence="3 4" key="1">
    <citation type="journal article" date="2024" name="G3 (Bethesda)">
        <title>Genome assembly of Hibiscus sabdariffa L. provides insights into metabolisms of medicinal natural products.</title>
        <authorList>
            <person name="Kim T."/>
        </authorList>
    </citation>
    <scope>NUCLEOTIDE SEQUENCE [LARGE SCALE GENOMIC DNA]</scope>
    <source>
        <strain evidence="3">TK-2024</strain>
        <tissue evidence="3">Old leaves</tissue>
    </source>
</reference>
<dbReference type="PANTHER" id="PTHR46741">
    <property type="entry name" value="OS09G0413600 PROTEIN"/>
    <property type="match status" value="1"/>
</dbReference>